<keyword evidence="2" id="KW-1185">Reference proteome</keyword>
<sequence>MQYALSADIVIFLSGRQRPLSKQNTSISTSTSTSITSASASAAPRLGVGHLMTTGGILVIVGHQVGRPGNGHHATEDHVDLEDATSRNGLAPERLIGVQKPDALPLRCFSVNAEIARQTGTCLVPVPFLAPTLVRRQLKGGSTLDIRSAGADVATKPPDCEGLREGRRASKGLGLGAGGSAICDGVTSLPWFDITALFFFDFGFCFFWVVAQGWGARGGGAMQVEKAANSQIQL</sequence>
<name>A0A9W9LTD4_9EURO</name>
<reference evidence="1" key="1">
    <citation type="submission" date="2022-11" db="EMBL/GenBank/DDBJ databases">
        <authorList>
            <person name="Petersen C."/>
        </authorList>
    </citation>
    <scope>NUCLEOTIDE SEQUENCE</scope>
    <source>
        <strain evidence="1">IBT 26290</strain>
    </source>
</reference>
<dbReference type="Proteomes" id="UP001149163">
    <property type="component" value="Unassembled WGS sequence"/>
</dbReference>
<dbReference type="GeneID" id="81422202"/>
<gene>
    <name evidence="1" type="ORF">N7482_000901</name>
</gene>
<evidence type="ECO:0000313" key="2">
    <source>
        <dbReference type="Proteomes" id="UP001149163"/>
    </source>
</evidence>
<protein>
    <submittedName>
        <fullName evidence="1">Uncharacterized protein</fullName>
    </submittedName>
</protein>
<dbReference type="EMBL" id="JAPQKN010000001">
    <property type="protein sequence ID" value="KAJ5175024.1"/>
    <property type="molecule type" value="Genomic_DNA"/>
</dbReference>
<accession>A0A9W9LTD4</accession>
<reference evidence="1" key="2">
    <citation type="journal article" date="2023" name="IMA Fungus">
        <title>Comparative genomic study of the Penicillium genus elucidates a diverse pangenome and 15 lateral gene transfer events.</title>
        <authorList>
            <person name="Petersen C."/>
            <person name="Sorensen T."/>
            <person name="Nielsen M.R."/>
            <person name="Sondergaard T.E."/>
            <person name="Sorensen J.L."/>
            <person name="Fitzpatrick D.A."/>
            <person name="Frisvad J.C."/>
            <person name="Nielsen K.L."/>
        </authorList>
    </citation>
    <scope>NUCLEOTIDE SEQUENCE</scope>
    <source>
        <strain evidence="1">IBT 26290</strain>
    </source>
</reference>
<comment type="caution">
    <text evidence="1">The sequence shown here is derived from an EMBL/GenBank/DDBJ whole genome shotgun (WGS) entry which is preliminary data.</text>
</comment>
<organism evidence="1 2">
    <name type="scientific">Penicillium canariense</name>
    <dbReference type="NCBI Taxonomy" id="189055"/>
    <lineage>
        <taxon>Eukaryota</taxon>
        <taxon>Fungi</taxon>
        <taxon>Dikarya</taxon>
        <taxon>Ascomycota</taxon>
        <taxon>Pezizomycotina</taxon>
        <taxon>Eurotiomycetes</taxon>
        <taxon>Eurotiomycetidae</taxon>
        <taxon>Eurotiales</taxon>
        <taxon>Aspergillaceae</taxon>
        <taxon>Penicillium</taxon>
    </lineage>
</organism>
<dbReference type="AlphaFoldDB" id="A0A9W9LTD4"/>
<dbReference type="RefSeq" id="XP_056546632.1">
    <property type="nucleotide sequence ID" value="XM_056683026.1"/>
</dbReference>
<evidence type="ECO:0000313" key="1">
    <source>
        <dbReference type="EMBL" id="KAJ5175024.1"/>
    </source>
</evidence>
<proteinExistence type="predicted"/>